<dbReference type="PANTHER" id="PTHR23028">
    <property type="entry name" value="ACETYLTRANSFERASE"/>
    <property type="match status" value="1"/>
</dbReference>
<accession>A0A418N164</accession>
<keyword evidence="5" id="KW-1185">Reference proteome</keyword>
<organism evidence="4 5">
    <name type="scientific">Micromonospora radicis</name>
    <dbReference type="NCBI Taxonomy" id="1894971"/>
    <lineage>
        <taxon>Bacteria</taxon>
        <taxon>Bacillati</taxon>
        <taxon>Actinomycetota</taxon>
        <taxon>Actinomycetes</taxon>
        <taxon>Micromonosporales</taxon>
        <taxon>Micromonosporaceae</taxon>
        <taxon>Micromonospora</taxon>
    </lineage>
</organism>
<evidence type="ECO:0000313" key="5">
    <source>
        <dbReference type="Proteomes" id="UP000283832"/>
    </source>
</evidence>
<evidence type="ECO:0000256" key="2">
    <source>
        <dbReference type="SAM" id="Phobius"/>
    </source>
</evidence>
<dbReference type="InterPro" id="IPR050879">
    <property type="entry name" value="Acyltransferase_3"/>
</dbReference>
<feature type="compositionally biased region" description="Gly residues" evidence="1">
    <location>
        <begin position="503"/>
        <end position="516"/>
    </location>
</feature>
<feature type="transmembrane region" description="Helical" evidence="2">
    <location>
        <begin position="282"/>
        <end position="299"/>
    </location>
</feature>
<name>A0A418N164_9ACTN</name>
<keyword evidence="4" id="KW-0808">Transferase</keyword>
<dbReference type="AlphaFoldDB" id="A0A418N164"/>
<keyword evidence="2" id="KW-0812">Transmembrane</keyword>
<dbReference type="GO" id="GO:0016020">
    <property type="term" value="C:membrane"/>
    <property type="evidence" value="ECO:0007669"/>
    <property type="project" value="TreeGrafter"/>
</dbReference>
<keyword evidence="2" id="KW-0472">Membrane</keyword>
<feature type="transmembrane region" description="Helical" evidence="2">
    <location>
        <begin position="174"/>
        <end position="195"/>
    </location>
</feature>
<comment type="caution">
    <text evidence="4">The sequence shown here is derived from an EMBL/GenBank/DDBJ whole genome shotgun (WGS) entry which is preliminary data.</text>
</comment>
<dbReference type="Pfam" id="PF01757">
    <property type="entry name" value="Acyl_transf_3"/>
    <property type="match status" value="1"/>
</dbReference>
<proteinExistence type="predicted"/>
<evidence type="ECO:0000259" key="3">
    <source>
        <dbReference type="Pfam" id="PF01757"/>
    </source>
</evidence>
<keyword evidence="4" id="KW-0012">Acyltransferase</keyword>
<dbReference type="GO" id="GO:0016747">
    <property type="term" value="F:acyltransferase activity, transferring groups other than amino-acyl groups"/>
    <property type="evidence" value="ECO:0007669"/>
    <property type="project" value="InterPro"/>
</dbReference>
<dbReference type="InterPro" id="IPR002656">
    <property type="entry name" value="Acyl_transf_3_dom"/>
</dbReference>
<keyword evidence="2" id="KW-1133">Transmembrane helix</keyword>
<feature type="transmembrane region" description="Helical" evidence="2">
    <location>
        <begin position="257"/>
        <end position="275"/>
    </location>
</feature>
<feature type="transmembrane region" description="Helical" evidence="2">
    <location>
        <begin position="137"/>
        <end position="154"/>
    </location>
</feature>
<dbReference type="PANTHER" id="PTHR23028:SF53">
    <property type="entry name" value="ACYL_TRANSF_3 DOMAIN-CONTAINING PROTEIN"/>
    <property type="match status" value="1"/>
</dbReference>
<gene>
    <name evidence="4" type="ORF">D2L64_00805</name>
</gene>
<feature type="region of interest" description="Disordered" evidence="1">
    <location>
        <begin position="499"/>
        <end position="533"/>
    </location>
</feature>
<evidence type="ECO:0000313" key="4">
    <source>
        <dbReference type="EMBL" id="RIV41286.1"/>
    </source>
</evidence>
<feature type="transmembrane region" description="Helical" evidence="2">
    <location>
        <begin position="319"/>
        <end position="341"/>
    </location>
</feature>
<feature type="transmembrane region" description="Helical" evidence="2">
    <location>
        <begin position="100"/>
        <end position="117"/>
    </location>
</feature>
<feature type="transmembrane region" description="Helical" evidence="2">
    <location>
        <begin position="353"/>
        <end position="384"/>
    </location>
</feature>
<dbReference type="GO" id="GO:0009103">
    <property type="term" value="P:lipopolysaccharide biosynthetic process"/>
    <property type="evidence" value="ECO:0007669"/>
    <property type="project" value="TreeGrafter"/>
</dbReference>
<sequence>MAEAVTGAPAAPARPAPSAAVVAATTAVRPRLFTPSPAPLSRVALHLGCRLLAECQNTRRRQDTGTGRVGDSVRAVGSILRRLTRRHGTLAELLTGRGNGIGLIRLVLALAVVTSHARPLGFGASDLGHHLFNRQTNVGTMAVYGFFVLSGLLITRSARRTGLGRYLWHRGLRIFPALWVCLLVTALLVAPLVALRENGTVAGFFDEPWEPGGPLAYAQANWWTGVRQYGIEGLLAETTPWGRRTGDSIFNGALWSLKYEMLCYLAVFVLAATAVLRQARRFVLALAVALYLAIAANWWSTGRWTGPAKTVSGSVELPLLGNVGYHWLLYLGFLFALGASFDLYRERVPVNDLLGLGSAALLAGSLLVGGFAVLGLPAFAYLLIWMSVRMPRRLHAVGRRNDYSYGIYIYGFVGQQVMASLGWSRWGFVPFVLLSVAVAGAAAVLSWKLVEQPALRLKDWTPSPVVRLSRRWARPRPPAGVAPRPAVAVPAVVPAPAVASVGGSPGSAGSGAGRAGEPGPPVDAPTGRFGVPR</sequence>
<evidence type="ECO:0000256" key="1">
    <source>
        <dbReference type="SAM" id="MobiDB-lite"/>
    </source>
</evidence>
<protein>
    <submittedName>
        <fullName evidence="4">Acyltransferase</fullName>
    </submittedName>
</protein>
<dbReference type="EMBL" id="QXEC01000001">
    <property type="protein sequence ID" value="RIV41286.1"/>
    <property type="molecule type" value="Genomic_DNA"/>
</dbReference>
<reference evidence="4 5" key="1">
    <citation type="submission" date="2018-08" db="EMBL/GenBank/DDBJ databases">
        <title>Jishengella sp. nov., isolated from a root of Azadirachta indica A. Juss. var. siamensis Valenton.</title>
        <authorList>
            <person name="Kuncharoen N."/>
            <person name="Tanasupawat S."/>
            <person name="Kudo T."/>
            <person name="Ohkuma M."/>
        </authorList>
    </citation>
    <scope>NUCLEOTIDE SEQUENCE [LARGE SCALE GENOMIC DNA]</scope>
    <source>
        <strain evidence="4 5">AZ1-13</strain>
    </source>
</reference>
<feature type="transmembrane region" description="Helical" evidence="2">
    <location>
        <begin position="428"/>
        <end position="450"/>
    </location>
</feature>
<feature type="domain" description="Acyltransferase 3" evidence="3">
    <location>
        <begin position="100"/>
        <end position="439"/>
    </location>
</feature>
<dbReference type="Proteomes" id="UP000283832">
    <property type="component" value="Unassembled WGS sequence"/>
</dbReference>